<keyword evidence="3" id="KW-1185">Reference proteome</keyword>
<protein>
    <recommendedName>
        <fullName evidence="1">Exonuclease domain-containing protein</fullName>
    </recommendedName>
</protein>
<dbReference type="Proteomes" id="UP000032221">
    <property type="component" value="Unassembled WGS sequence"/>
</dbReference>
<dbReference type="Gene3D" id="3.30.420.10">
    <property type="entry name" value="Ribonuclease H-like superfamily/Ribonuclease H"/>
    <property type="match status" value="1"/>
</dbReference>
<evidence type="ECO:0000313" key="2">
    <source>
        <dbReference type="EMBL" id="KIU15266.1"/>
    </source>
</evidence>
<accession>A0A0D1LGU7</accession>
<dbReference type="SUPFAM" id="SSF53098">
    <property type="entry name" value="Ribonuclease H-like"/>
    <property type="match status" value="1"/>
</dbReference>
<dbReference type="RefSeq" id="WP_043987010.1">
    <property type="nucleotide sequence ID" value="NZ_JXST01000030.1"/>
</dbReference>
<evidence type="ECO:0000259" key="1">
    <source>
        <dbReference type="SMART" id="SM00479"/>
    </source>
</evidence>
<dbReference type="OrthoDB" id="4762736at2"/>
<organism evidence="2 3">
    <name type="scientific">Mycolicibacterium llatzerense</name>
    <dbReference type="NCBI Taxonomy" id="280871"/>
    <lineage>
        <taxon>Bacteria</taxon>
        <taxon>Bacillati</taxon>
        <taxon>Actinomycetota</taxon>
        <taxon>Actinomycetes</taxon>
        <taxon>Mycobacteriales</taxon>
        <taxon>Mycobacteriaceae</taxon>
        <taxon>Mycolicibacterium</taxon>
    </lineage>
</organism>
<dbReference type="EMBL" id="JXST01000030">
    <property type="protein sequence ID" value="KIU15266.1"/>
    <property type="molecule type" value="Genomic_DNA"/>
</dbReference>
<dbReference type="GO" id="GO:0003676">
    <property type="term" value="F:nucleic acid binding"/>
    <property type="evidence" value="ECO:0007669"/>
    <property type="project" value="InterPro"/>
</dbReference>
<dbReference type="STRING" id="280871.TL10_20165"/>
<dbReference type="InterPro" id="IPR013520">
    <property type="entry name" value="Ribonucl_H"/>
</dbReference>
<dbReference type="SMART" id="SM00479">
    <property type="entry name" value="EXOIII"/>
    <property type="match status" value="1"/>
</dbReference>
<comment type="caution">
    <text evidence="2">The sequence shown here is derived from an EMBL/GenBank/DDBJ whole genome shotgun (WGS) entry which is preliminary data.</text>
</comment>
<gene>
    <name evidence="2" type="ORF">TL10_20165</name>
</gene>
<dbReference type="InterPro" id="IPR012337">
    <property type="entry name" value="RNaseH-like_sf"/>
</dbReference>
<feature type="domain" description="Exonuclease" evidence="1">
    <location>
        <begin position="3"/>
        <end position="187"/>
    </location>
</feature>
<dbReference type="PATRIC" id="fig|280871.6.peg.4177"/>
<evidence type="ECO:0000313" key="3">
    <source>
        <dbReference type="Proteomes" id="UP000032221"/>
    </source>
</evidence>
<dbReference type="GO" id="GO:0004527">
    <property type="term" value="F:exonuclease activity"/>
    <property type="evidence" value="ECO:0007669"/>
    <property type="project" value="UniProtKB-ARBA"/>
</dbReference>
<dbReference type="AlphaFoldDB" id="A0A0D1LGU7"/>
<sequence length="191" mass="21503">MKPLVFLDTETTGLHADRQPWEIAMLRRDDAGESRIVMYIDLADLDLDAAEPAGLRISRFASRHPQVVYGPIHLPLVHREHEAAEIVRDWTMDATIVGVVPSFDTHCLRKMLARHQLLPGWSPKLVDVIALAARHVLDYGRTPESDSTQLSRQCGVRPPGASCRHTALGDARWAMRWYDQLAGRLVSRLAQ</sequence>
<reference evidence="2 3" key="1">
    <citation type="submission" date="2015-01" db="EMBL/GenBank/DDBJ databases">
        <title>Genome sequence of Mycobacterium llatzerense and Mycobacterium immunogenum recovered from brain abscess.</title>
        <authorList>
            <person name="Greninger A.L."/>
            <person name="Langelier C."/>
            <person name="Cunningham G."/>
            <person name="Chiu C.Y."/>
            <person name="Miller S."/>
        </authorList>
    </citation>
    <scope>NUCLEOTIDE SEQUENCE [LARGE SCALE GENOMIC DNA]</scope>
    <source>
        <strain evidence="2 3">CLUC14</strain>
    </source>
</reference>
<name>A0A0D1LGU7_9MYCO</name>
<proteinExistence type="predicted"/>
<dbReference type="InterPro" id="IPR036397">
    <property type="entry name" value="RNaseH_sf"/>
</dbReference>